<name>A0A0W0FMX6_MONRR</name>
<gene>
    <name evidence="5" type="ORF">WG66_9841</name>
</gene>
<evidence type="ECO:0000313" key="6">
    <source>
        <dbReference type="Proteomes" id="UP000054988"/>
    </source>
</evidence>
<keyword evidence="2" id="KW-0472">Membrane</keyword>
<dbReference type="eggNOG" id="ENOG502RY7K">
    <property type="taxonomic scope" value="Eukaryota"/>
</dbReference>
<feature type="transmembrane region" description="Helical" evidence="2">
    <location>
        <begin position="12"/>
        <end position="36"/>
    </location>
</feature>
<feature type="transmembrane region" description="Helical" evidence="2">
    <location>
        <begin position="154"/>
        <end position="183"/>
    </location>
</feature>
<feature type="transmembrane region" description="Helical" evidence="2">
    <location>
        <begin position="48"/>
        <end position="69"/>
    </location>
</feature>
<evidence type="ECO:0000259" key="3">
    <source>
        <dbReference type="Pfam" id="PF12706"/>
    </source>
</evidence>
<dbReference type="PANTHER" id="PTHR43546:SF9">
    <property type="entry name" value="L-ASCORBATE-6-PHOSPHATE LACTONASE ULAG-RELATED"/>
    <property type="match status" value="1"/>
</dbReference>
<feature type="transmembrane region" description="Helical" evidence="2">
    <location>
        <begin position="89"/>
        <end position="109"/>
    </location>
</feature>
<dbReference type="InterPro" id="IPR001279">
    <property type="entry name" value="Metallo-B-lactamas"/>
</dbReference>
<evidence type="ECO:0000256" key="1">
    <source>
        <dbReference type="ARBA" id="ARBA00022801"/>
    </source>
</evidence>
<feature type="domain" description="DUF6534" evidence="4">
    <location>
        <begin position="169"/>
        <end position="255"/>
    </location>
</feature>
<dbReference type="InterPro" id="IPR036866">
    <property type="entry name" value="RibonucZ/Hydroxyglut_hydro"/>
</dbReference>
<sequence>MSSQPTVSDMYGPMLVGTFLSAILYGVVLVQSFIYSRTCRNDKWWLKALIAYIFLAETAATALQIEIMYEKLVARAGDPENTLTVPKLVYLEVPLIVMVSAPVQVFMAWRLKIIMGHRFIPALVVSLTLCAVGAAIMTGITVAPAVYYSDWQTLKIHIATCTHGVCSGAADLILTISLTYALLKRRKSKATLGLSNDDRIDGLIRLTVQTGAISSVASVTAAATFLLAPMVSYVWVLWLSRLHANAALSCLNARSYFRDRETIGESSPRPSVVFARLTRNGTATAIIDVDGVTFLTDPVFADAGARYPIGPNFTLQSTDGPAVKLNELPPIDAVLLSHEDHPDNLDEVGRSLLDGRKVFTTPDGAKKLSPRPGVQALLPWETVSVDIGGKSFNITGTPCQHLPGGEVVGFVLETPRFGTHPVDGLPNAIYFSGDTVYIEELKEMRKKWHITVALLNLGVASVPISNGTLPITMGGDDAVKFCRDIGVDVVVPMHFESWNHFSQKGDELGQIFNAAEDVREKIYWLTPGVPKKLF</sequence>
<evidence type="ECO:0000256" key="2">
    <source>
        <dbReference type="SAM" id="Phobius"/>
    </source>
</evidence>
<keyword evidence="1" id="KW-0378">Hydrolase</keyword>
<proteinExistence type="predicted"/>
<comment type="caution">
    <text evidence="5">The sequence shown here is derived from an EMBL/GenBank/DDBJ whole genome shotgun (WGS) entry which is preliminary data.</text>
</comment>
<feature type="transmembrane region" description="Helical" evidence="2">
    <location>
        <begin position="121"/>
        <end position="148"/>
    </location>
</feature>
<dbReference type="Gene3D" id="3.60.15.10">
    <property type="entry name" value="Ribonuclease Z/Hydroxyacylglutathione hydrolase-like"/>
    <property type="match status" value="1"/>
</dbReference>
<accession>A0A0W0FMX6</accession>
<dbReference type="InterPro" id="IPR050114">
    <property type="entry name" value="UPF0173_UPF0282_UlaG_hydrolase"/>
</dbReference>
<feature type="domain" description="Metallo-beta-lactamase" evidence="3">
    <location>
        <begin position="294"/>
        <end position="495"/>
    </location>
</feature>
<dbReference type="PANTHER" id="PTHR43546">
    <property type="entry name" value="UPF0173 METAL-DEPENDENT HYDROLASE MJ1163-RELATED"/>
    <property type="match status" value="1"/>
</dbReference>
<dbReference type="Pfam" id="PF20152">
    <property type="entry name" value="DUF6534"/>
    <property type="match status" value="1"/>
</dbReference>
<dbReference type="AlphaFoldDB" id="A0A0W0FMX6"/>
<reference evidence="5 6" key="1">
    <citation type="submission" date="2015-12" db="EMBL/GenBank/DDBJ databases">
        <title>Draft genome sequence of Moniliophthora roreri, the causal agent of frosty pod rot of cacao.</title>
        <authorList>
            <person name="Aime M.C."/>
            <person name="Diaz-Valderrama J.R."/>
            <person name="Kijpornyongpan T."/>
            <person name="Phillips-Mora W."/>
        </authorList>
    </citation>
    <scope>NUCLEOTIDE SEQUENCE [LARGE SCALE GENOMIC DNA]</scope>
    <source>
        <strain evidence="5 6">MCA 2952</strain>
    </source>
</reference>
<keyword evidence="2" id="KW-0812">Transmembrane</keyword>
<evidence type="ECO:0000313" key="5">
    <source>
        <dbReference type="EMBL" id="KTB37602.1"/>
    </source>
</evidence>
<dbReference type="InterPro" id="IPR045339">
    <property type="entry name" value="DUF6534"/>
</dbReference>
<feature type="transmembrane region" description="Helical" evidence="2">
    <location>
        <begin position="203"/>
        <end position="227"/>
    </location>
</feature>
<protein>
    <submittedName>
        <fullName evidence="5">Uncharacterized protein</fullName>
    </submittedName>
</protein>
<dbReference type="Pfam" id="PF12706">
    <property type="entry name" value="Lactamase_B_2"/>
    <property type="match status" value="1"/>
</dbReference>
<dbReference type="GO" id="GO:0016787">
    <property type="term" value="F:hydrolase activity"/>
    <property type="evidence" value="ECO:0007669"/>
    <property type="project" value="UniProtKB-KW"/>
</dbReference>
<dbReference type="Proteomes" id="UP000054988">
    <property type="component" value="Unassembled WGS sequence"/>
</dbReference>
<dbReference type="SUPFAM" id="SSF56281">
    <property type="entry name" value="Metallo-hydrolase/oxidoreductase"/>
    <property type="match status" value="1"/>
</dbReference>
<organism evidence="5 6">
    <name type="scientific">Moniliophthora roreri</name>
    <name type="common">Frosty pod rot fungus</name>
    <name type="synonym">Monilia roreri</name>
    <dbReference type="NCBI Taxonomy" id="221103"/>
    <lineage>
        <taxon>Eukaryota</taxon>
        <taxon>Fungi</taxon>
        <taxon>Dikarya</taxon>
        <taxon>Basidiomycota</taxon>
        <taxon>Agaricomycotina</taxon>
        <taxon>Agaricomycetes</taxon>
        <taxon>Agaricomycetidae</taxon>
        <taxon>Agaricales</taxon>
        <taxon>Marasmiineae</taxon>
        <taxon>Marasmiaceae</taxon>
        <taxon>Moniliophthora</taxon>
    </lineage>
</organism>
<keyword evidence="2" id="KW-1133">Transmembrane helix</keyword>
<dbReference type="EMBL" id="LATX01001838">
    <property type="protein sequence ID" value="KTB37602.1"/>
    <property type="molecule type" value="Genomic_DNA"/>
</dbReference>
<evidence type="ECO:0000259" key="4">
    <source>
        <dbReference type="Pfam" id="PF20152"/>
    </source>
</evidence>